<keyword evidence="3" id="KW-0378">Hydrolase</keyword>
<name>C5J7E0_MESCH</name>
<dbReference type="GO" id="GO:0004252">
    <property type="term" value="F:serine-type endopeptidase activity"/>
    <property type="evidence" value="ECO:0007669"/>
    <property type="project" value="InterPro"/>
</dbReference>
<dbReference type="PRINTS" id="PR00727">
    <property type="entry name" value="LEADERPTASE"/>
</dbReference>
<dbReference type="GO" id="GO:0005886">
    <property type="term" value="C:plasma membrane"/>
    <property type="evidence" value="ECO:0007669"/>
    <property type="project" value="UniProtKB-SubCell"/>
</dbReference>
<comment type="subcellular location">
    <subcellularLocation>
        <location evidence="1">Cell membrane</location>
        <topology evidence="1">Single-pass type II membrane protein</topology>
    </subcellularLocation>
    <subcellularLocation>
        <location evidence="3">Membrane</location>
        <topology evidence="3">Single-pass type II membrane protein</topology>
    </subcellularLocation>
</comment>
<proteinExistence type="inferred from homology"/>
<evidence type="ECO:0000256" key="1">
    <source>
        <dbReference type="ARBA" id="ARBA00004401"/>
    </source>
</evidence>
<dbReference type="EC" id="3.4.21.89" evidence="3"/>
<dbReference type="CDD" id="cd06530">
    <property type="entry name" value="S26_SPase_I"/>
    <property type="match status" value="1"/>
</dbReference>
<evidence type="ECO:0000259" key="4">
    <source>
        <dbReference type="Pfam" id="PF10502"/>
    </source>
</evidence>
<dbReference type="Pfam" id="PF10502">
    <property type="entry name" value="Peptidase_S26"/>
    <property type="match status" value="1"/>
</dbReference>
<dbReference type="GO" id="GO:0006465">
    <property type="term" value="P:signal peptide processing"/>
    <property type="evidence" value="ECO:0007669"/>
    <property type="project" value="InterPro"/>
</dbReference>
<dbReference type="EMBL" id="FM864216">
    <property type="protein sequence ID" value="CAT05403.1"/>
    <property type="molecule type" value="Genomic_DNA"/>
</dbReference>
<evidence type="ECO:0000313" key="6">
    <source>
        <dbReference type="Proteomes" id="UP000001491"/>
    </source>
</evidence>
<dbReference type="NCBIfam" id="TIGR02227">
    <property type="entry name" value="sigpep_I_bact"/>
    <property type="match status" value="1"/>
</dbReference>
<evidence type="ECO:0000256" key="3">
    <source>
        <dbReference type="RuleBase" id="RU362042"/>
    </source>
</evidence>
<dbReference type="KEGG" id="mco:MCJ_007190"/>
<accession>C5J7E0</accession>
<evidence type="ECO:0000313" key="5">
    <source>
        <dbReference type="EMBL" id="CAT05403.1"/>
    </source>
</evidence>
<dbReference type="SUPFAM" id="SSF51306">
    <property type="entry name" value="LexA/Signal peptidase"/>
    <property type="match status" value="1"/>
</dbReference>
<feature type="domain" description="Peptidase S26" evidence="4">
    <location>
        <begin position="1"/>
        <end position="106"/>
    </location>
</feature>
<dbReference type="Gene3D" id="2.10.109.10">
    <property type="entry name" value="Umud Fragment, subunit A"/>
    <property type="match status" value="1"/>
</dbReference>
<dbReference type="AlphaFoldDB" id="C5J7E0"/>
<gene>
    <name evidence="5" type="primary">sipS</name>
    <name evidence="5" type="ordered locus">MCJ_007190</name>
</gene>
<dbReference type="InterPro" id="IPR036286">
    <property type="entry name" value="LexA/Signal_pep-like_sf"/>
</dbReference>
<evidence type="ECO:0000256" key="2">
    <source>
        <dbReference type="ARBA" id="ARBA00009370"/>
    </source>
</evidence>
<dbReference type="InterPro" id="IPR019533">
    <property type="entry name" value="Peptidase_S26"/>
</dbReference>
<organism evidence="5 6">
    <name type="scientific">Mesomycoplasma conjunctivae (strain ATCC 25834 / NCTC 10147 / HRC/581)</name>
    <name type="common">Mycoplasma conjunctivae</name>
    <dbReference type="NCBI Taxonomy" id="572263"/>
    <lineage>
        <taxon>Bacteria</taxon>
        <taxon>Bacillati</taxon>
        <taxon>Mycoplasmatota</taxon>
        <taxon>Mycoplasmoidales</taxon>
        <taxon>Metamycoplasmataceae</taxon>
        <taxon>Mesomycoplasma</taxon>
    </lineage>
</organism>
<dbReference type="PANTHER" id="PTHR43390:SF1">
    <property type="entry name" value="CHLOROPLAST PROCESSING PEPTIDASE"/>
    <property type="match status" value="1"/>
</dbReference>
<dbReference type="GO" id="GO:0009003">
    <property type="term" value="F:signal peptidase activity"/>
    <property type="evidence" value="ECO:0007669"/>
    <property type="project" value="UniProtKB-EC"/>
</dbReference>
<protein>
    <recommendedName>
        <fullName evidence="3">Signal peptidase I</fullName>
        <ecNumber evidence="3">3.4.21.89</ecNumber>
    </recommendedName>
</protein>
<comment type="catalytic activity">
    <reaction evidence="3">
        <text>Cleavage of hydrophobic, N-terminal signal or leader sequences from secreted and periplasmic proteins.</text>
        <dbReference type="EC" id="3.4.21.89"/>
    </reaction>
</comment>
<sequence length="112" mass="12994">MSPTLQDKQILLAQKNIGNIKRNDIVIFDFNNQVFIKRVVALPRDLVQIDAEGKIFINNLFFKQSNNSFFFNSSWVIPDKSFFALGDNLDQSLDSRQLGTFLLKTIRLKIER</sequence>
<keyword evidence="6" id="KW-1185">Reference proteome</keyword>
<dbReference type="Proteomes" id="UP000001491">
    <property type="component" value="Chromosome"/>
</dbReference>
<keyword evidence="3" id="KW-0645">Protease</keyword>
<dbReference type="PANTHER" id="PTHR43390">
    <property type="entry name" value="SIGNAL PEPTIDASE I"/>
    <property type="match status" value="1"/>
</dbReference>
<dbReference type="HOGENOM" id="CLU_2143071_0_0_14"/>
<reference evidence="6" key="1">
    <citation type="journal article" date="2009" name="BMC Bioinformatics">
        <title>The Mycoplasma conjunctivae genome sequencing, annotation and analysis.</title>
        <authorList>
            <person name="Calderon-Copete S.P."/>
            <person name="Wigger G."/>
            <person name="Wunderlin C."/>
            <person name="Schmidheini T."/>
            <person name="Frey J."/>
            <person name="Quail M.A."/>
            <person name="Falquet L."/>
        </authorList>
    </citation>
    <scope>NUCLEOTIDE SEQUENCE [LARGE SCALE GENOMIC DNA]</scope>
    <source>
        <strain evidence="6">ATCC 25834 / NCTC 10147 / HRC/581</strain>
    </source>
</reference>
<dbReference type="eggNOG" id="COG0681">
    <property type="taxonomic scope" value="Bacteria"/>
</dbReference>
<comment type="similarity">
    <text evidence="2 3">Belongs to the peptidase S26 family.</text>
</comment>
<dbReference type="InterPro" id="IPR000223">
    <property type="entry name" value="Pept_S26A_signal_pept_1"/>
</dbReference>